<evidence type="ECO:0000256" key="1">
    <source>
        <dbReference type="SAM" id="MobiDB-lite"/>
    </source>
</evidence>
<dbReference type="PROSITE" id="PS51257">
    <property type="entry name" value="PROKAR_LIPOPROTEIN"/>
    <property type="match status" value="1"/>
</dbReference>
<feature type="signal peptide" evidence="2">
    <location>
        <begin position="1"/>
        <end position="24"/>
    </location>
</feature>
<feature type="compositionally biased region" description="Low complexity" evidence="1">
    <location>
        <begin position="35"/>
        <end position="57"/>
    </location>
</feature>
<dbReference type="EMBL" id="LT629695">
    <property type="protein sequence ID" value="SDH30439.1"/>
    <property type="molecule type" value="Genomic_DNA"/>
</dbReference>
<dbReference type="RefSeq" id="WP_092502708.1">
    <property type="nucleotide sequence ID" value="NZ_LT629695.1"/>
</dbReference>
<evidence type="ECO:0000313" key="4">
    <source>
        <dbReference type="Proteomes" id="UP000198822"/>
    </source>
</evidence>
<dbReference type="Proteomes" id="UP000198822">
    <property type="component" value="Chromosome I"/>
</dbReference>
<sequence>MDTTPRTRRLGSVAAALLAVATLAGCVIPVPGPTTPQTTEPTSAPSTPATQPATDPTESATPLDGPYEFENDPSAAVVWSFEATEAQRVDADVNGVTAEPGYQLVILHLSGELLRGEPDFYFQFRVHLVDEPSGQSWGLSSGTSVYAEDDLFMAGRQPSFVDADAIYQVPDTWALDTWRITCNETGEVWDFTVPVV</sequence>
<keyword evidence="4" id="KW-1185">Reference proteome</keyword>
<dbReference type="AlphaFoldDB" id="A0A1G8BB28"/>
<feature type="chain" id="PRO_5039496515" evidence="2">
    <location>
        <begin position="25"/>
        <end position="196"/>
    </location>
</feature>
<feature type="region of interest" description="Disordered" evidence="1">
    <location>
        <begin position="31"/>
        <end position="68"/>
    </location>
</feature>
<accession>A0A1G8BB28</accession>
<keyword evidence="2" id="KW-0732">Signal</keyword>
<reference evidence="4" key="1">
    <citation type="submission" date="2016-10" db="EMBL/GenBank/DDBJ databases">
        <authorList>
            <person name="Varghese N."/>
            <person name="Submissions S."/>
        </authorList>
    </citation>
    <scope>NUCLEOTIDE SEQUENCE [LARGE SCALE GENOMIC DNA]</scope>
    <source>
        <strain evidence="4">DSM 22002</strain>
    </source>
</reference>
<protein>
    <submittedName>
        <fullName evidence="3">Uncharacterized protein</fullName>
    </submittedName>
</protein>
<proteinExistence type="predicted"/>
<evidence type="ECO:0000256" key="2">
    <source>
        <dbReference type="SAM" id="SignalP"/>
    </source>
</evidence>
<evidence type="ECO:0000313" key="3">
    <source>
        <dbReference type="EMBL" id="SDH30439.1"/>
    </source>
</evidence>
<gene>
    <name evidence="3" type="ORF">SAMN04489720_0839</name>
</gene>
<dbReference type="OrthoDB" id="5117697at2"/>
<organism evidence="3 4">
    <name type="scientific">Agrococcus jejuensis</name>
    <dbReference type="NCBI Taxonomy" id="399736"/>
    <lineage>
        <taxon>Bacteria</taxon>
        <taxon>Bacillati</taxon>
        <taxon>Actinomycetota</taxon>
        <taxon>Actinomycetes</taxon>
        <taxon>Micrococcales</taxon>
        <taxon>Microbacteriaceae</taxon>
        <taxon>Agrococcus</taxon>
    </lineage>
</organism>
<name>A0A1G8BB28_9MICO</name>